<keyword evidence="7 8" id="KW-0472">Membrane</keyword>
<dbReference type="Proteomes" id="UP000034873">
    <property type="component" value="Unassembled WGS sequence"/>
</dbReference>
<evidence type="ECO:0000256" key="8">
    <source>
        <dbReference type="SAM" id="Phobius"/>
    </source>
</evidence>
<feature type="transmembrane region" description="Helical" evidence="8">
    <location>
        <begin position="319"/>
        <end position="339"/>
    </location>
</feature>
<protein>
    <recommendedName>
        <fullName evidence="11">Glycosyltransferase RgtA/B/C/D-like domain-containing protein</fullName>
    </recommendedName>
</protein>
<dbReference type="PANTHER" id="PTHR33908:SF11">
    <property type="entry name" value="MEMBRANE PROTEIN"/>
    <property type="match status" value="1"/>
</dbReference>
<feature type="transmembrane region" description="Helical" evidence="8">
    <location>
        <begin position="209"/>
        <end position="229"/>
    </location>
</feature>
<evidence type="ECO:0000256" key="3">
    <source>
        <dbReference type="ARBA" id="ARBA00022676"/>
    </source>
</evidence>
<feature type="transmembrane region" description="Helical" evidence="8">
    <location>
        <begin position="141"/>
        <end position="160"/>
    </location>
</feature>
<feature type="transmembrane region" description="Helical" evidence="8">
    <location>
        <begin position="295"/>
        <end position="313"/>
    </location>
</feature>
<evidence type="ECO:0000256" key="2">
    <source>
        <dbReference type="ARBA" id="ARBA00022475"/>
    </source>
</evidence>
<evidence type="ECO:0000256" key="4">
    <source>
        <dbReference type="ARBA" id="ARBA00022679"/>
    </source>
</evidence>
<dbReference type="AlphaFoldDB" id="A0A0G1R1Q4"/>
<feature type="transmembrane region" description="Helical" evidence="8">
    <location>
        <begin position="93"/>
        <end position="111"/>
    </location>
</feature>
<feature type="transmembrane region" description="Helical" evidence="8">
    <location>
        <begin position="166"/>
        <end position="197"/>
    </location>
</feature>
<keyword evidence="5 8" id="KW-0812">Transmembrane</keyword>
<comment type="caution">
    <text evidence="9">The sequence shown here is derived from an EMBL/GenBank/DDBJ whole genome shotgun (WGS) entry which is preliminary data.</text>
</comment>
<dbReference type="InterPro" id="IPR050297">
    <property type="entry name" value="LipidA_mod_glycosyltrf_83"/>
</dbReference>
<proteinExistence type="predicted"/>
<evidence type="ECO:0000313" key="10">
    <source>
        <dbReference type="Proteomes" id="UP000034873"/>
    </source>
</evidence>
<dbReference type="STRING" id="1619122.UX73_C0008G0018"/>
<evidence type="ECO:0000256" key="7">
    <source>
        <dbReference type="ARBA" id="ARBA00023136"/>
    </source>
</evidence>
<name>A0A0G1R1Q4_UNCKA</name>
<keyword evidence="4" id="KW-0808">Transferase</keyword>
<feature type="transmembrane region" description="Helical" evidence="8">
    <location>
        <begin position="344"/>
        <end position="363"/>
    </location>
</feature>
<evidence type="ECO:0008006" key="11">
    <source>
        <dbReference type="Google" id="ProtNLM"/>
    </source>
</evidence>
<dbReference type="GO" id="GO:0016763">
    <property type="term" value="F:pentosyltransferase activity"/>
    <property type="evidence" value="ECO:0007669"/>
    <property type="project" value="TreeGrafter"/>
</dbReference>
<evidence type="ECO:0000256" key="6">
    <source>
        <dbReference type="ARBA" id="ARBA00022989"/>
    </source>
</evidence>
<keyword evidence="3" id="KW-0328">Glycosyltransferase</keyword>
<accession>A0A0G1R1Q4</accession>
<gene>
    <name evidence="9" type="ORF">UX73_C0008G0018</name>
</gene>
<organism evidence="9 10">
    <name type="scientific">candidate division WWE3 bacterium GW2011_GWC1_47_10</name>
    <dbReference type="NCBI Taxonomy" id="1619122"/>
    <lineage>
        <taxon>Bacteria</taxon>
        <taxon>Katanobacteria</taxon>
    </lineage>
</organism>
<keyword evidence="2" id="KW-1003">Cell membrane</keyword>
<dbReference type="EMBL" id="LCNH01000008">
    <property type="protein sequence ID" value="KKU51077.1"/>
    <property type="molecule type" value="Genomic_DNA"/>
</dbReference>
<evidence type="ECO:0000256" key="5">
    <source>
        <dbReference type="ARBA" id="ARBA00022692"/>
    </source>
</evidence>
<sequence length="474" mass="53611">MLLFLLMRLTGLGNDLVNSDAARWHRRSEKFLTALKTGDFISTYQHYQPGVTLMWLNAATKQAAFWYQLTYTKSPGTLENANWFPIIHGASKAVIVLMLAALLLVHTFAIAKLYSSRTALIFAFLMSAEPYLIGIDRWFHLTSLETYLGFAAFLLVLLWQKHNKNIYLIWSSLLALLAVYTKLTSLIVLPLLVFIVVRRCAQLKLFRPLLLFITVFGVAIFVLFPAMVVNPIFVLTKFYGAITSAVSEDVRGSYFTGPFSHFYYLIILLFRLSPLTIAFLLGSLLQIKSLLKSNYVFHILFFLATFFIVLTVSDQKIDRYAVAFIPCLLLIAAVGMSALSNKTVWMSVTAVLLFVAWLAINFYPVYSAFYSPILGGTKAAITLGIYENGGAYFANAARYLNTKGRDNYVFVPNNTDAFSLYYKGKTQSEFNDQSKFLVTSLDFDRKSPQNQYCNIPDAEFGPHDAKVVYVFRCK</sequence>
<comment type="subcellular location">
    <subcellularLocation>
        <location evidence="1">Cell membrane</location>
        <topology evidence="1">Multi-pass membrane protein</topology>
    </subcellularLocation>
</comment>
<dbReference type="PANTHER" id="PTHR33908">
    <property type="entry name" value="MANNOSYLTRANSFERASE YKCB-RELATED"/>
    <property type="match status" value="1"/>
</dbReference>
<dbReference type="GO" id="GO:0005886">
    <property type="term" value="C:plasma membrane"/>
    <property type="evidence" value="ECO:0007669"/>
    <property type="project" value="UniProtKB-SubCell"/>
</dbReference>
<keyword evidence="6 8" id="KW-1133">Transmembrane helix</keyword>
<evidence type="ECO:0000313" key="9">
    <source>
        <dbReference type="EMBL" id="KKU51077.1"/>
    </source>
</evidence>
<evidence type="ECO:0000256" key="1">
    <source>
        <dbReference type="ARBA" id="ARBA00004651"/>
    </source>
</evidence>
<feature type="transmembrane region" description="Helical" evidence="8">
    <location>
        <begin position="262"/>
        <end position="283"/>
    </location>
</feature>
<reference evidence="9 10" key="1">
    <citation type="journal article" date="2015" name="Nature">
        <title>rRNA introns, odd ribosomes, and small enigmatic genomes across a large radiation of phyla.</title>
        <authorList>
            <person name="Brown C.T."/>
            <person name="Hug L.A."/>
            <person name="Thomas B.C."/>
            <person name="Sharon I."/>
            <person name="Castelle C.J."/>
            <person name="Singh A."/>
            <person name="Wilkins M.J."/>
            <person name="Williams K.H."/>
            <person name="Banfield J.F."/>
        </authorList>
    </citation>
    <scope>NUCLEOTIDE SEQUENCE [LARGE SCALE GENOMIC DNA]</scope>
</reference>
<dbReference type="GO" id="GO:0009103">
    <property type="term" value="P:lipopolysaccharide biosynthetic process"/>
    <property type="evidence" value="ECO:0007669"/>
    <property type="project" value="UniProtKB-ARBA"/>
</dbReference>